<dbReference type="GO" id="GO:0006352">
    <property type="term" value="P:DNA-templated transcription initiation"/>
    <property type="evidence" value="ECO:0007669"/>
    <property type="project" value="InterPro"/>
</dbReference>
<dbReference type="EMBL" id="FXTP01000017">
    <property type="protein sequence ID" value="SMO93829.1"/>
    <property type="molecule type" value="Genomic_DNA"/>
</dbReference>
<dbReference type="NCBIfam" id="TIGR02937">
    <property type="entry name" value="sigma70-ECF"/>
    <property type="match status" value="1"/>
</dbReference>
<dbReference type="GO" id="GO:0016987">
    <property type="term" value="F:sigma factor activity"/>
    <property type="evidence" value="ECO:0007669"/>
    <property type="project" value="UniProtKB-KW"/>
</dbReference>
<dbReference type="InterPro" id="IPR014284">
    <property type="entry name" value="RNA_pol_sigma-70_dom"/>
</dbReference>
<proteinExistence type="inferred from homology"/>
<dbReference type="Gene3D" id="1.10.10.10">
    <property type="entry name" value="Winged helix-like DNA-binding domain superfamily/Winged helix DNA-binding domain"/>
    <property type="match status" value="1"/>
</dbReference>
<gene>
    <name evidence="8" type="ORF">SAMN06265219_11710</name>
</gene>
<keyword evidence="3" id="KW-0731">Sigma factor</keyword>
<feature type="domain" description="RNA polymerase sigma factor 70 region 4 type 2" evidence="7">
    <location>
        <begin position="139"/>
        <end position="191"/>
    </location>
</feature>
<dbReference type="Gene3D" id="1.10.1740.10">
    <property type="match status" value="1"/>
</dbReference>
<protein>
    <submittedName>
        <fullName evidence="8">RNA polymerase sigma-70 factor, ECF subfamily</fullName>
    </submittedName>
</protein>
<evidence type="ECO:0000256" key="5">
    <source>
        <dbReference type="SAM" id="MobiDB-lite"/>
    </source>
</evidence>
<dbReference type="CDD" id="cd06171">
    <property type="entry name" value="Sigma70_r4"/>
    <property type="match status" value="1"/>
</dbReference>
<sequence>MKKNIAGQIPDKSNTHNSGRVNPADEQTLDDLINGCREQDIHSQERLYKQFYGYAMSVALTYGQSKADAVEVVNDSFMKVFKNIHTFKTSEPFKPWFRKIVVHTAIDRARANKKFQKEVQVEDFLPQAPVDIEAELNARQIYKLLDELPDLLRFVFNMYEIEGYSHREISDQLDIAESSSRTYLTRAKAQLRKLYQSTFMDEQ</sequence>
<dbReference type="InterPro" id="IPR036388">
    <property type="entry name" value="WH-like_DNA-bd_sf"/>
</dbReference>
<dbReference type="RefSeq" id="WP_221930343.1">
    <property type="nucleotide sequence ID" value="NZ_FXTP01000017.1"/>
</dbReference>
<dbReference type="PANTHER" id="PTHR43133">
    <property type="entry name" value="RNA POLYMERASE ECF-TYPE SIGMA FACTO"/>
    <property type="match status" value="1"/>
</dbReference>
<feature type="region of interest" description="Disordered" evidence="5">
    <location>
        <begin position="1"/>
        <end position="24"/>
    </location>
</feature>
<dbReference type="Proteomes" id="UP000317557">
    <property type="component" value="Unassembled WGS sequence"/>
</dbReference>
<dbReference type="SUPFAM" id="SSF88946">
    <property type="entry name" value="Sigma2 domain of RNA polymerase sigma factors"/>
    <property type="match status" value="1"/>
</dbReference>
<dbReference type="AlphaFoldDB" id="A0A521FCD8"/>
<keyword evidence="2" id="KW-0805">Transcription regulation</keyword>
<dbReference type="InterPro" id="IPR013325">
    <property type="entry name" value="RNA_pol_sigma_r2"/>
</dbReference>
<dbReference type="PANTHER" id="PTHR43133:SF46">
    <property type="entry name" value="RNA POLYMERASE SIGMA-70 FACTOR ECF SUBFAMILY"/>
    <property type="match status" value="1"/>
</dbReference>
<name>A0A521FCD8_9BACT</name>
<evidence type="ECO:0000256" key="3">
    <source>
        <dbReference type="ARBA" id="ARBA00023082"/>
    </source>
</evidence>
<dbReference type="InterPro" id="IPR013249">
    <property type="entry name" value="RNA_pol_sigma70_r4_t2"/>
</dbReference>
<evidence type="ECO:0000256" key="2">
    <source>
        <dbReference type="ARBA" id="ARBA00023015"/>
    </source>
</evidence>
<dbReference type="Pfam" id="PF08281">
    <property type="entry name" value="Sigma70_r4_2"/>
    <property type="match status" value="1"/>
</dbReference>
<dbReference type="Pfam" id="PF04542">
    <property type="entry name" value="Sigma70_r2"/>
    <property type="match status" value="1"/>
</dbReference>
<evidence type="ECO:0000313" key="8">
    <source>
        <dbReference type="EMBL" id="SMO93829.1"/>
    </source>
</evidence>
<reference evidence="8 9" key="1">
    <citation type="submission" date="2017-05" db="EMBL/GenBank/DDBJ databases">
        <authorList>
            <person name="Varghese N."/>
            <person name="Submissions S."/>
        </authorList>
    </citation>
    <scope>NUCLEOTIDE SEQUENCE [LARGE SCALE GENOMIC DNA]</scope>
    <source>
        <strain evidence="8 9">DSM 21985</strain>
    </source>
</reference>
<evidence type="ECO:0000259" key="7">
    <source>
        <dbReference type="Pfam" id="PF08281"/>
    </source>
</evidence>
<keyword evidence="4" id="KW-0804">Transcription</keyword>
<feature type="domain" description="RNA polymerase sigma-70 region 2" evidence="6">
    <location>
        <begin position="47"/>
        <end position="114"/>
    </location>
</feature>
<dbReference type="InterPro" id="IPR039425">
    <property type="entry name" value="RNA_pol_sigma-70-like"/>
</dbReference>
<dbReference type="SUPFAM" id="SSF88659">
    <property type="entry name" value="Sigma3 and sigma4 domains of RNA polymerase sigma factors"/>
    <property type="match status" value="1"/>
</dbReference>
<evidence type="ECO:0000313" key="9">
    <source>
        <dbReference type="Proteomes" id="UP000317557"/>
    </source>
</evidence>
<feature type="compositionally biased region" description="Polar residues" evidence="5">
    <location>
        <begin position="11"/>
        <end position="20"/>
    </location>
</feature>
<keyword evidence="9" id="KW-1185">Reference proteome</keyword>
<dbReference type="GO" id="GO:0003677">
    <property type="term" value="F:DNA binding"/>
    <property type="evidence" value="ECO:0007669"/>
    <property type="project" value="InterPro"/>
</dbReference>
<dbReference type="InterPro" id="IPR007627">
    <property type="entry name" value="RNA_pol_sigma70_r2"/>
</dbReference>
<evidence type="ECO:0000256" key="4">
    <source>
        <dbReference type="ARBA" id="ARBA00023163"/>
    </source>
</evidence>
<evidence type="ECO:0000256" key="1">
    <source>
        <dbReference type="ARBA" id="ARBA00010641"/>
    </source>
</evidence>
<dbReference type="InterPro" id="IPR013324">
    <property type="entry name" value="RNA_pol_sigma_r3/r4-like"/>
</dbReference>
<accession>A0A521FCD8</accession>
<organism evidence="8 9">
    <name type="scientific">Gracilimonas mengyeensis</name>
    <dbReference type="NCBI Taxonomy" id="1302730"/>
    <lineage>
        <taxon>Bacteria</taxon>
        <taxon>Pseudomonadati</taxon>
        <taxon>Balneolota</taxon>
        <taxon>Balneolia</taxon>
        <taxon>Balneolales</taxon>
        <taxon>Balneolaceae</taxon>
        <taxon>Gracilimonas</taxon>
    </lineage>
</organism>
<evidence type="ECO:0000259" key="6">
    <source>
        <dbReference type="Pfam" id="PF04542"/>
    </source>
</evidence>
<comment type="similarity">
    <text evidence="1">Belongs to the sigma-70 factor family. ECF subfamily.</text>
</comment>